<dbReference type="RefSeq" id="WP_177287639.1">
    <property type="nucleotide sequence ID" value="NZ_FOVH01000002.1"/>
</dbReference>
<keyword evidence="3" id="KW-1185">Reference proteome</keyword>
<evidence type="ECO:0000256" key="1">
    <source>
        <dbReference type="SAM" id="MobiDB-lite"/>
    </source>
</evidence>
<organism evidence="2 3">
    <name type="scientific">Actinomadura madurae</name>
    <dbReference type="NCBI Taxonomy" id="1993"/>
    <lineage>
        <taxon>Bacteria</taxon>
        <taxon>Bacillati</taxon>
        <taxon>Actinomycetota</taxon>
        <taxon>Actinomycetes</taxon>
        <taxon>Streptosporangiales</taxon>
        <taxon>Thermomonosporaceae</taxon>
        <taxon>Actinomadura</taxon>
    </lineage>
</organism>
<dbReference type="Proteomes" id="UP000183413">
    <property type="component" value="Unassembled WGS sequence"/>
</dbReference>
<dbReference type="InParanoid" id="A0A1I4ZN92"/>
<protein>
    <submittedName>
        <fullName evidence="2">Uncharacterized protein</fullName>
    </submittedName>
</protein>
<dbReference type="STRING" id="1993.SAMN04489713_102270"/>
<reference evidence="2 3" key="1">
    <citation type="submission" date="2016-10" db="EMBL/GenBank/DDBJ databases">
        <authorList>
            <person name="de Groot N.N."/>
        </authorList>
    </citation>
    <scope>NUCLEOTIDE SEQUENCE [LARGE SCALE GENOMIC DNA]</scope>
    <source>
        <strain evidence="2 3">DSM 43067</strain>
    </source>
</reference>
<accession>A0A1I4ZN92</accession>
<name>A0A1I4ZN92_9ACTN</name>
<dbReference type="AlphaFoldDB" id="A0A1I4ZN92"/>
<evidence type="ECO:0000313" key="2">
    <source>
        <dbReference type="EMBL" id="SFN51736.1"/>
    </source>
</evidence>
<evidence type="ECO:0000313" key="3">
    <source>
        <dbReference type="Proteomes" id="UP000183413"/>
    </source>
</evidence>
<dbReference type="EMBL" id="FOVH01000002">
    <property type="protein sequence ID" value="SFN51736.1"/>
    <property type="molecule type" value="Genomic_DNA"/>
</dbReference>
<sequence>MTVIEGDGSVARSGAGAGGMVPMPAGSRDVPIRELLSDEVLDLLAERSRDEAGSCV</sequence>
<feature type="region of interest" description="Disordered" evidence="1">
    <location>
        <begin position="1"/>
        <end position="26"/>
    </location>
</feature>
<gene>
    <name evidence="2" type="ORF">SAMN04489713_102270</name>
</gene>
<proteinExistence type="predicted"/>